<keyword evidence="10" id="KW-0143">Chaperone</keyword>
<dbReference type="Gene3D" id="1.20.1550.10">
    <property type="entry name" value="DsbB-like"/>
    <property type="match status" value="1"/>
</dbReference>
<accession>A0A0V8GJN6</accession>
<keyword evidence="9" id="KW-1015">Disulfide bond</keyword>
<reference evidence="13 16" key="1">
    <citation type="journal article" date="2015" name="Int. J. Syst. Evol. Microbiol.">
        <title>Exiguobacterium enclense sp. nov., isolated from sediment.</title>
        <authorList>
            <person name="Dastager S.G."/>
            <person name="Mawlankar R."/>
            <person name="Sonalkar V.V."/>
            <person name="Thorat M.N."/>
            <person name="Mual P."/>
            <person name="Verma A."/>
            <person name="Krishnamurthi S."/>
            <person name="Tang S.K."/>
            <person name="Li W.J."/>
        </authorList>
    </citation>
    <scope>NUCLEOTIDE SEQUENCE [LARGE SCALE GENOMIC DNA]</scope>
    <source>
        <strain evidence="13 16">NIO-1109</strain>
    </source>
</reference>
<evidence type="ECO:0000313" key="17">
    <source>
        <dbReference type="Proteomes" id="UP000072605"/>
    </source>
</evidence>
<dbReference type="Proteomes" id="UP001387110">
    <property type="component" value="Unassembled WGS sequence"/>
</dbReference>
<evidence type="ECO:0000256" key="3">
    <source>
        <dbReference type="ARBA" id="ARBA00022448"/>
    </source>
</evidence>
<feature type="transmembrane region" description="Helical" evidence="12">
    <location>
        <begin position="98"/>
        <end position="123"/>
    </location>
</feature>
<evidence type="ECO:0000256" key="7">
    <source>
        <dbReference type="ARBA" id="ARBA00023002"/>
    </source>
</evidence>
<dbReference type="Proteomes" id="UP000072605">
    <property type="component" value="Unassembled WGS sequence"/>
</dbReference>
<dbReference type="RefSeq" id="WP_023468862.1">
    <property type="nucleotide sequence ID" value="NZ_FMYN01000001.1"/>
</dbReference>
<keyword evidence="6 12" id="KW-1133">Transmembrane helix</keyword>
<evidence type="ECO:0000256" key="9">
    <source>
        <dbReference type="ARBA" id="ARBA00023157"/>
    </source>
</evidence>
<evidence type="ECO:0000256" key="12">
    <source>
        <dbReference type="SAM" id="Phobius"/>
    </source>
</evidence>
<dbReference type="Proteomes" id="UP000053797">
    <property type="component" value="Unassembled WGS sequence"/>
</dbReference>
<feature type="transmembrane region" description="Helical" evidence="12">
    <location>
        <begin position="60"/>
        <end position="78"/>
    </location>
</feature>
<dbReference type="OrthoDB" id="158402at2"/>
<dbReference type="PANTHER" id="PTHR43469:SF1">
    <property type="entry name" value="SPBETA PROPHAGE-DERIVED DISULFIDE BOND FORMATION PROTEIN B"/>
    <property type="match status" value="1"/>
</dbReference>
<organism evidence="13 16">
    <name type="scientific">Exiguobacterium indicum</name>
    <dbReference type="NCBI Taxonomy" id="296995"/>
    <lineage>
        <taxon>Bacteria</taxon>
        <taxon>Bacillati</taxon>
        <taxon>Bacillota</taxon>
        <taxon>Bacilli</taxon>
        <taxon>Bacillales</taxon>
        <taxon>Bacillales Family XII. Incertae Sedis</taxon>
        <taxon>Exiguobacterium</taxon>
    </lineage>
</organism>
<dbReference type="GeneID" id="90837280"/>
<evidence type="ECO:0000313" key="13">
    <source>
        <dbReference type="EMBL" id="KSU50504.1"/>
    </source>
</evidence>
<dbReference type="InterPro" id="IPR023380">
    <property type="entry name" value="DsbB-like_sf"/>
</dbReference>
<evidence type="ECO:0000256" key="10">
    <source>
        <dbReference type="ARBA" id="ARBA00023186"/>
    </source>
</evidence>
<feature type="transmembrane region" description="Helical" evidence="12">
    <location>
        <begin position="7"/>
        <end position="28"/>
    </location>
</feature>
<dbReference type="EMBL" id="LNQL01000001">
    <property type="protein sequence ID" value="KSU50504.1"/>
    <property type="molecule type" value="Genomic_DNA"/>
</dbReference>
<name>A0A0V8GJN6_9BACL</name>
<reference evidence="14 17" key="2">
    <citation type="journal article" date="2016" name="Front. Microbiol.">
        <title>Genomic Resource of Rice Seed Associated Bacteria.</title>
        <authorList>
            <person name="Midha S."/>
            <person name="Bansal K."/>
            <person name="Sharma S."/>
            <person name="Kumar N."/>
            <person name="Patil P.P."/>
            <person name="Chaudhry V."/>
            <person name="Patil P.B."/>
        </authorList>
    </citation>
    <scope>NUCLEOTIDE SEQUENCE [LARGE SCALE GENOMIC DNA]</scope>
    <source>
        <strain evidence="14 17">RSA11</strain>
    </source>
</reference>
<keyword evidence="5" id="KW-0249">Electron transport</keyword>
<dbReference type="AlphaFoldDB" id="A0A0V8GJN6"/>
<evidence type="ECO:0000313" key="14">
    <source>
        <dbReference type="EMBL" id="KTR26368.1"/>
    </source>
</evidence>
<keyword evidence="8 12" id="KW-0472">Membrane</keyword>
<evidence type="ECO:0000313" key="15">
    <source>
        <dbReference type="EMBL" id="MEI4461493.1"/>
    </source>
</evidence>
<dbReference type="SUPFAM" id="SSF158442">
    <property type="entry name" value="DsbB-like"/>
    <property type="match status" value="1"/>
</dbReference>
<sequence>MTRYHFMFIISTIATLGSLYFSEIRGFIPCPLCWWQRLFMYTTAFYLLISLFRSKTIDPLFVRLYVLAGFGVALYHVILERLPDGEALCTSGCLIKWVNYFGFLTIPMMSLIAFTLLLILAFYPARSNNEA</sequence>
<dbReference type="GO" id="GO:0016020">
    <property type="term" value="C:membrane"/>
    <property type="evidence" value="ECO:0007669"/>
    <property type="project" value="UniProtKB-SubCell"/>
</dbReference>
<proteinExistence type="inferred from homology"/>
<dbReference type="GO" id="GO:0015035">
    <property type="term" value="F:protein-disulfide reductase activity"/>
    <property type="evidence" value="ECO:0007669"/>
    <property type="project" value="InterPro"/>
</dbReference>
<dbReference type="EMBL" id="JBAWKY010000001">
    <property type="protein sequence ID" value="MEI4461493.1"/>
    <property type="molecule type" value="Genomic_DNA"/>
</dbReference>
<dbReference type="Pfam" id="PF02600">
    <property type="entry name" value="DsbB"/>
    <property type="match status" value="1"/>
</dbReference>
<dbReference type="InterPro" id="IPR003752">
    <property type="entry name" value="DiS_bond_form_DsbB/BdbC"/>
</dbReference>
<evidence type="ECO:0000256" key="2">
    <source>
        <dbReference type="ARBA" id="ARBA00007602"/>
    </source>
</evidence>
<protein>
    <submittedName>
        <fullName evidence="15">Disulfide bond formation protein B</fullName>
    </submittedName>
    <submittedName>
        <fullName evidence="13">Disulfide bond formation protein DsbB</fullName>
    </submittedName>
</protein>
<gene>
    <name evidence="13" type="ORF">AS033_03740</name>
    <name evidence="14" type="ORF">RSA11_10180</name>
    <name evidence="15" type="ORF">SZL87_03515</name>
</gene>
<keyword evidence="7" id="KW-0560">Oxidoreductase</keyword>
<evidence type="ECO:0000256" key="1">
    <source>
        <dbReference type="ARBA" id="ARBA00004141"/>
    </source>
</evidence>
<keyword evidence="11" id="KW-0676">Redox-active center</keyword>
<comment type="subcellular location">
    <subcellularLocation>
        <location evidence="1">Membrane</location>
        <topology evidence="1">Multi-pass membrane protein</topology>
    </subcellularLocation>
</comment>
<dbReference type="GO" id="GO:0006457">
    <property type="term" value="P:protein folding"/>
    <property type="evidence" value="ECO:0007669"/>
    <property type="project" value="InterPro"/>
</dbReference>
<dbReference type="PANTHER" id="PTHR43469">
    <property type="entry name" value="DISULFIDE FORMATION PROTEIN-RELATED"/>
    <property type="match status" value="1"/>
</dbReference>
<comment type="caution">
    <text evidence="13">The sequence shown here is derived from an EMBL/GenBank/DDBJ whole genome shotgun (WGS) entry which is preliminary data.</text>
</comment>
<evidence type="ECO:0000313" key="18">
    <source>
        <dbReference type="Proteomes" id="UP001387110"/>
    </source>
</evidence>
<evidence type="ECO:0000256" key="8">
    <source>
        <dbReference type="ARBA" id="ARBA00023136"/>
    </source>
</evidence>
<feature type="transmembrane region" description="Helical" evidence="12">
    <location>
        <begin position="34"/>
        <end position="53"/>
    </location>
</feature>
<reference evidence="15 18" key="3">
    <citation type="submission" date="2023-12" db="EMBL/GenBank/DDBJ databases">
        <authorList>
            <person name="Easwaran N."/>
            <person name="Lazarus H.P.S."/>
        </authorList>
    </citation>
    <scope>NUCLEOTIDE SEQUENCE [LARGE SCALE GENOMIC DNA]</scope>
    <source>
        <strain evidence="15 18">VIT-2023</strain>
    </source>
</reference>
<keyword evidence="18" id="KW-1185">Reference proteome</keyword>
<keyword evidence="3" id="KW-0813">Transport</keyword>
<evidence type="ECO:0000256" key="5">
    <source>
        <dbReference type="ARBA" id="ARBA00022982"/>
    </source>
</evidence>
<dbReference type="InterPro" id="IPR012187">
    <property type="entry name" value="Disulphide_bond_form_BdbC"/>
</dbReference>
<dbReference type="EMBL" id="LDQV01000024">
    <property type="protein sequence ID" value="KTR26368.1"/>
    <property type="molecule type" value="Genomic_DNA"/>
</dbReference>
<evidence type="ECO:0000256" key="11">
    <source>
        <dbReference type="ARBA" id="ARBA00023284"/>
    </source>
</evidence>
<keyword evidence="4 12" id="KW-0812">Transmembrane</keyword>
<comment type="similarity">
    <text evidence="2">Belongs to the DsbB family. BdbC subfamily.</text>
</comment>
<evidence type="ECO:0000256" key="6">
    <source>
        <dbReference type="ARBA" id="ARBA00022989"/>
    </source>
</evidence>
<evidence type="ECO:0000313" key="16">
    <source>
        <dbReference type="Proteomes" id="UP000053797"/>
    </source>
</evidence>
<evidence type="ECO:0000256" key="4">
    <source>
        <dbReference type="ARBA" id="ARBA00022692"/>
    </source>
</evidence>